<dbReference type="Proteomes" id="UP000178622">
    <property type="component" value="Unassembled WGS sequence"/>
</dbReference>
<proteinExistence type="predicted"/>
<dbReference type="EMBL" id="MKIR01000002">
    <property type="protein sequence ID" value="OFI50225.1"/>
    <property type="molecule type" value="Genomic_DNA"/>
</dbReference>
<protein>
    <submittedName>
        <fullName evidence="2">Uncharacterized protein</fullName>
    </submittedName>
</protein>
<gene>
    <name evidence="2" type="ORF">BG261_08880</name>
</gene>
<reference evidence="3" key="1">
    <citation type="submission" date="2016-09" db="EMBL/GenBank/DDBJ databases">
        <title>Draft genome sequence of a novel species of the family Streptococcaceae isolated from flowers.</title>
        <authorList>
            <person name="Chuah L.-O."/>
            <person name="Yap K.-P."/>
            <person name="Thong K.L."/>
            <person name="Liong M.T."/>
            <person name="Ahmad R."/>
            <person name="Rusul G."/>
        </authorList>
    </citation>
    <scope>NUCLEOTIDE SEQUENCE [LARGE SCALE GENOMIC DNA]</scope>
    <source>
        <strain evidence="3">DF1</strain>
    </source>
</reference>
<evidence type="ECO:0000313" key="3">
    <source>
        <dbReference type="Proteomes" id="UP000178622"/>
    </source>
</evidence>
<name>A0A1E8GPP7_9LACT</name>
<keyword evidence="1" id="KW-1133">Transmembrane helix</keyword>
<keyword evidence="1" id="KW-0472">Membrane</keyword>
<feature type="transmembrane region" description="Helical" evidence="1">
    <location>
        <begin position="43"/>
        <end position="63"/>
    </location>
</feature>
<dbReference type="STRING" id="1859473.BG261_08880"/>
<sequence>MKSYFNFLVPRVKSDFTSYNKILIFLLLLSVLAGILRNNLPLFLLITFVFCPVIYLIYTYFLYKKQKK</sequence>
<keyword evidence="1" id="KW-0812">Transmembrane</keyword>
<accession>A0A1E8GPP7</accession>
<evidence type="ECO:0000313" key="2">
    <source>
        <dbReference type="EMBL" id="OFI50225.1"/>
    </source>
</evidence>
<dbReference type="AlphaFoldDB" id="A0A1E8GPP7"/>
<keyword evidence="3" id="KW-1185">Reference proteome</keyword>
<evidence type="ECO:0000256" key="1">
    <source>
        <dbReference type="SAM" id="Phobius"/>
    </source>
</evidence>
<organism evidence="2 3">
    <name type="scientific">Floricoccus tropicus</name>
    <dbReference type="NCBI Taxonomy" id="1859473"/>
    <lineage>
        <taxon>Bacteria</taxon>
        <taxon>Bacillati</taxon>
        <taxon>Bacillota</taxon>
        <taxon>Bacilli</taxon>
        <taxon>Lactobacillales</taxon>
        <taxon>Streptococcaceae</taxon>
        <taxon>Floricoccus</taxon>
    </lineage>
</organism>
<comment type="caution">
    <text evidence="2">The sequence shown here is derived from an EMBL/GenBank/DDBJ whole genome shotgun (WGS) entry which is preliminary data.</text>
</comment>